<organism evidence="7 8">
    <name type="scientific">Compostibacillus humi</name>
    <dbReference type="NCBI Taxonomy" id="1245525"/>
    <lineage>
        <taxon>Bacteria</taxon>
        <taxon>Bacillati</taxon>
        <taxon>Bacillota</taxon>
        <taxon>Bacilli</taxon>
        <taxon>Bacillales</taxon>
        <taxon>Bacillaceae</taxon>
        <taxon>Compostibacillus</taxon>
    </lineage>
</organism>
<protein>
    <submittedName>
        <fullName evidence="7">CoA ester lyase</fullName>
    </submittedName>
</protein>
<proteinExistence type="predicted"/>
<comment type="cofactor">
    <cofactor evidence="1">
        <name>Mg(2+)</name>
        <dbReference type="ChEBI" id="CHEBI:18420"/>
    </cofactor>
</comment>
<dbReference type="InterPro" id="IPR040442">
    <property type="entry name" value="Pyrv_kinase-like_dom_sf"/>
</dbReference>
<dbReference type="Proteomes" id="UP000602050">
    <property type="component" value="Unassembled WGS sequence"/>
</dbReference>
<feature type="domain" description="HpcH/HpaI aldolase/citrate lyase" evidence="6">
    <location>
        <begin position="7"/>
        <end position="216"/>
    </location>
</feature>
<sequence length="276" mass="31212">MLHGEKTYLFVPGDRPERFQKAMESPADAVIIDLEDAVEEKRKDAAREQIRLFLENNPSSKKPIYVRMNRLSTVWWEEDVQFVREYPELGIMVPKAEGAEEIQTVAMELQASQRIIPLIESAKGVLKAPAIVASSQQVYRLAFGAMDYCLELGIDVTEEETELIYPRSALVVASKAYGLPSPIDTVFVNIHDLEGLRRETNIAKQLGMFAKLCIHPKQIDPVQQALSPAEEEMAWAEAVVSAFEQAKREGKAAIQLDGQMIDEPVYRRAKRVLRER</sequence>
<dbReference type="GO" id="GO:0006107">
    <property type="term" value="P:oxaloacetate metabolic process"/>
    <property type="evidence" value="ECO:0007669"/>
    <property type="project" value="TreeGrafter"/>
</dbReference>
<evidence type="ECO:0000256" key="3">
    <source>
        <dbReference type="ARBA" id="ARBA00022842"/>
    </source>
</evidence>
<dbReference type="InterPro" id="IPR005000">
    <property type="entry name" value="Aldolase/citrate-lyase_domain"/>
</dbReference>
<evidence type="ECO:0000256" key="5">
    <source>
        <dbReference type="PIRSR" id="PIRSR015582-2"/>
    </source>
</evidence>
<dbReference type="Pfam" id="PF03328">
    <property type="entry name" value="HpcH_HpaI"/>
    <property type="match status" value="1"/>
</dbReference>
<keyword evidence="3 5" id="KW-0460">Magnesium</keyword>
<dbReference type="SUPFAM" id="SSF51621">
    <property type="entry name" value="Phosphoenolpyruvate/pyruvate domain"/>
    <property type="match status" value="1"/>
</dbReference>
<comment type="caution">
    <text evidence="7">The sequence shown here is derived from an EMBL/GenBank/DDBJ whole genome shotgun (WGS) entry which is preliminary data.</text>
</comment>
<name>A0A8J3EIV8_9BACI</name>
<dbReference type="InterPro" id="IPR011206">
    <property type="entry name" value="Citrate_lyase_beta/mcl1/mcl2"/>
</dbReference>
<evidence type="ECO:0000256" key="1">
    <source>
        <dbReference type="ARBA" id="ARBA00001946"/>
    </source>
</evidence>
<dbReference type="GO" id="GO:0000287">
    <property type="term" value="F:magnesium ion binding"/>
    <property type="evidence" value="ECO:0007669"/>
    <property type="project" value="TreeGrafter"/>
</dbReference>
<evidence type="ECO:0000259" key="6">
    <source>
        <dbReference type="Pfam" id="PF03328"/>
    </source>
</evidence>
<dbReference type="PIRSF" id="PIRSF015582">
    <property type="entry name" value="Cit_lyase_B"/>
    <property type="match status" value="1"/>
</dbReference>
<dbReference type="AlphaFoldDB" id="A0A8J3EIV8"/>
<dbReference type="PANTHER" id="PTHR32308:SF0">
    <property type="entry name" value="HPCH_HPAI ALDOLASE_CITRATE LYASE DOMAIN-CONTAINING PROTEIN"/>
    <property type="match status" value="1"/>
</dbReference>
<evidence type="ECO:0000313" key="7">
    <source>
        <dbReference type="EMBL" id="GGH67773.1"/>
    </source>
</evidence>
<evidence type="ECO:0000256" key="2">
    <source>
        <dbReference type="ARBA" id="ARBA00022723"/>
    </source>
</evidence>
<keyword evidence="8" id="KW-1185">Reference proteome</keyword>
<gene>
    <name evidence="7" type="ORF">GCM10010978_00090</name>
</gene>
<reference evidence="7" key="2">
    <citation type="submission" date="2020-09" db="EMBL/GenBank/DDBJ databases">
        <authorList>
            <person name="Sun Q."/>
            <person name="Zhou Y."/>
        </authorList>
    </citation>
    <scope>NUCLEOTIDE SEQUENCE</scope>
    <source>
        <strain evidence="7">CGMCC 1.12360</strain>
    </source>
</reference>
<dbReference type="Gene3D" id="3.20.20.60">
    <property type="entry name" value="Phosphoenolpyruvate-binding domains"/>
    <property type="match status" value="1"/>
</dbReference>
<keyword evidence="2 5" id="KW-0479">Metal-binding</keyword>
<dbReference type="InterPro" id="IPR015813">
    <property type="entry name" value="Pyrv/PenolPyrv_kinase-like_dom"/>
</dbReference>
<dbReference type="GO" id="GO:0016829">
    <property type="term" value="F:lyase activity"/>
    <property type="evidence" value="ECO:0007669"/>
    <property type="project" value="UniProtKB-KW"/>
</dbReference>
<keyword evidence="7" id="KW-0456">Lyase</keyword>
<dbReference type="EMBL" id="BMEV01000001">
    <property type="protein sequence ID" value="GGH67773.1"/>
    <property type="molecule type" value="Genomic_DNA"/>
</dbReference>
<evidence type="ECO:0000313" key="8">
    <source>
        <dbReference type="Proteomes" id="UP000602050"/>
    </source>
</evidence>
<reference evidence="7" key="1">
    <citation type="journal article" date="2014" name="Int. J. Syst. Evol. Microbiol.">
        <title>Complete genome sequence of Corynebacterium casei LMG S-19264T (=DSM 44701T), isolated from a smear-ripened cheese.</title>
        <authorList>
            <consortium name="US DOE Joint Genome Institute (JGI-PGF)"/>
            <person name="Walter F."/>
            <person name="Albersmeier A."/>
            <person name="Kalinowski J."/>
            <person name="Ruckert C."/>
        </authorList>
    </citation>
    <scope>NUCLEOTIDE SEQUENCE</scope>
    <source>
        <strain evidence="7">CGMCC 1.12360</strain>
    </source>
</reference>
<feature type="binding site" evidence="5">
    <location>
        <position position="120"/>
    </location>
    <ligand>
        <name>Mg(2+)</name>
        <dbReference type="ChEBI" id="CHEBI:18420"/>
    </ligand>
</feature>
<accession>A0A8J3EIV8</accession>
<evidence type="ECO:0000256" key="4">
    <source>
        <dbReference type="PIRSR" id="PIRSR015582-1"/>
    </source>
</evidence>
<feature type="binding site" evidence="4">
    <location>
        <position position="120"/>
    </location>
    <ligand>
        <name>substrate</name>
    </ligand>
</feature>
<feature type="binding site" evidence="4">
    <location>
        <position position="67"/>
    </location>
    <ligand>
        <name>substrate</name>
    </ligand>
</feature>
<dbReference type="PANTHER" id="PTHR32308">
    <property type="entry name" value="LYASE BETA SUBUNIT, PUTATIVE (AFU_ORTHOLOGUE AFUA_4G13030)-RELATED"/>
    <property type="match status" value="1"/>
</dbReference>
<feature type="binding site" evidence="5">
    <location>
        <position position="147"/>
    </location>
    <ligand>
        <name>Mg(2+)</name>
        <dbReference type="ChEBI" id="CHEBI:18420"/>
    </ligand>
</feature>